<dbReference type="RefSeq" id="WP_111293850.1">
    <property type="nucleotide sequence ID" value="NZ_QKZV01000002.1"/>
</dbReference>
<dbReference type="OrthoDB" id="8597776at2"/>
<proteinExistence type="predicted"/>
<dbReference type="Gene3D" id="3.20.20.370">
    <property type="entry name" value="Glycoside hydrolase/deacetylase"/>
    <property type="match status" value="1"/>
</dbReference>
<comment type="caution">
    <text evidence="1">The sequence shown here is derived from an EMBL/GenBank/DDBJ whole genome shotgun (WGS) entry which is preliminary data.</text>
</comment>
<evidence type="ECO:0000313" key="1">
    <source>
        <dbReference type="EMBL" id="PZX64698.1"/>
    </source>
</evidence>
<dbReference type="GO" id="GO:0005975">
    <property type="term" value="P:carbohydrate metabolic process"/>
    <property type="evidence" value="ECO:0007669"/>
    <property type="project" value="InterPro"/>
</dbReference>
<evidence type="ECO:0000313" key="2">
    <source>
        <dbReference type="Proteomes" id="UP000249720"/>
    </source>
</evidence>
<evidence type="ECO:0008006" key="3">
    <source>
        <dbReference type="Google" id="ProtNLM"/>
    </source>
</evidence>
<name>A0A2W7RVH2_9BACT</name>
<dbReference type="EMBL" id="QKZV01000002">
    <property type="protein sequence ID" value="PZX64698.1"/>
    <property type="molecule type" value="Genomic_DNA"/>
</dbReference>
<sequence length="335" mass="39420">MNIFITLDYEIFFGEATKNIEKYLIEPTNRLLNELDKYNKKAVFFIDIGYVIALKKQMHKHIELQENYKAIVTQISDIDDRDHEIGLHMHPHWEDCYYDGKKWHMHLSRFKLADFNKEKAKELFIQYHKELSALVQQKIISYRAGGWCLEPFHHIKEAMEICGIKIDSSVFSNGKSTTKTHHFNYTNYPNETCWNFKEEPKIINAAGPFIEIPISSHSVKPNLYWKVLFDRLFNKKKNQGKGKSTKPSKIETLKKLFTSTTDVLSIDNYKANLLITTVEKYFLEHKKNICIIGHPKCFSNETFLQLEQLLRFSIHKNAPIKLFKQMVPSNALKIR</sequence>
<keyword evidence="2" id="KW-1185">Reference proteome</keyword>
<reference evidence="1 2" key="1">
    <citation type="submission" date="2018-06" db="EMBL/GenBank/DDBJ databases">
        <title>Genomic Encyclopedia of Archaeal and Bacterial Type Strains, Phase II (KMG-II): from individual species to whole genera.</title>
        <authorList>
            <person name="Goeker M."/>
        </authorList>
    </citation>
    <scope>NUCLEOTIDE SEQUENCE [LARGE SCALE GENOMIC DNA]</scope>
    <source>
        <strain evidence="1 2">DSM 23241</strain>
    </source>
</reference>
<dbReference type="AlphaFoldDB" id="A0A2W7RVH2"/>
<gene>
    <name evidence="1" type="ORF">LX80_00898</name>
</gene>
<dbReference type="InterPro" id="IPR011330">
    <property type="entry name" value="Glyco_hydro/deAcase_b/a-brl"/>
</dbReference>
<organism evidence="1 2">
    <name type="scientific">Hydrotalea sandarakina</name>
    <dbReference type="NCBI Taxonomy" id="1004304"/>
    <lineage>
        <taxon>Bacteria</taxon>
        <taxon>Pseudomonadati</taxon>
        <taxon>Bacteroidota</taxon>
        <taxon>Chitinophagia</taxon>
        <taxon>Chitinophagales</taxon>
        <taxon>Chitinophagaceae</taxon>
        <taxon>Hydrotalea</taxon>
    </lineage>
</organism>
<dbReference type="SUPFAM" id="SSF88713">
    <property type="entry name" value="Glycoside hydrolase/deacetylase"/>
    <property type="match status" value="1"/>
</dbReference>
<accession>A0A2W7RVH2</accession>
<protein>
    <recommendedName>
        <fullName evidence="3">Polysaccharide deacetylase</fullName>
    </recommendedName>
</protein>
<dbReference type="Proteomes" id="UP000249720">
    <property type="component" value="Unassembled WGS sequence"/>
</dbReference>